<comment type="caution">
    <text evidence="2">The sequence shown here is derived from an EMBL/GenBank/DDBJ whole genome shotgun (WGS) entry which is preliminary data.</text>
</comment>
<dbReference type="Pfam" id="PF05552">
    <property type="entry name" value="MS_channel_1st_1"/>
    <property type="match status" value="1"/>
</dbReference>
<dbReference type="InterPro" id="IPR011014">
    <property type="entry name" value="MscS_channel_TM-2"/>
</dbReference>
<feature type="transmembrane region" description="Helical" evidence="1">
    <location>
        <begin position="74"/>
        <end position="93"/>
    </location>
</feature>
<name>A0ABV2LW93_9FLAO</name>
<feature type="transmembrane region" description="Helical" evidence="1">
    <location>
        <begin position="184"/>
        <end position="202"/>
    </location>
</feature>
<dbReference type="Gene3D" id="1.10.287.1260">
    <property type="match status" value="1"/>
</dbReference>
<keyword evidence="1" id="KW-1133">Transmembrane helix</keyword>
<keyword evidence="3" id="KW-1185">Reference proteome</keyword>
<accession>A0ABV2LW93</accession>
<dbReference type="PANTHER" id="PTHR30221">
    <property type="entry name" value="SMALL-CONDUCTANCE MECHANOSENSITIVE CHANNEL"/>
    <property type="match status" value="1"/>
</dbReference>
<dbReference type="Proteomes" id="UP001549146">
    <property type="component" value="Unassembled WGS sequence"/>
</dbReference>
<dbReference type="PANTHER" id="PTHR30221:SF1">
    <property type="entry name" value="SMALL-CONDUCTANCE MECHANOSENSITIVE CHANNEL"/>
    <property type="match status" value="1"/>
</dbReference>
<evidence type="ECO:0000313" key="2">
    <source>
        <dbReference type="EMBL" id="MET3731872.1"/>
    </source>
</evidence>
<gene>
    <name evidence="2" type="ORF">ABID46_001454</name>
</gene>
<dbReference type="RefSeq" id="WP_354508545.1">
    <property type="nucleotide sequence ID" value="NZ_JBEPMO010000007.1"/>
</dbReference>
<feature type="transmembrane region" description="Helical" evidence="1">
    <location>
        <begin position="152"/>
        <end position="172"/>
    </location>
</feature>
<evidence type="ECO:0000256" key="1">
    <source>
        <dbReference type="SAM" id="Phobius"/>
    </source>
</evidence>
<organism evidence="2 3">
    <name type="scientific">Moheibacter stercoris</name>
    <dbReference type="NCBI Taxonomy" id="1628251"/>
    <lineage>
        <taxon>Bacteria</taxon>
        <taxon>Pseudomonadati</taxon>
        <taxon>Bacteroidota</taxon>
        <taxon>Flavobacteriia</taxon>
        <taxon>Flavobacteriales</taxon>
        <taxon>Weeksellaceae</taxon>
        <taxon>Moheibacter</taxon>
    </lineage>
</organism>
<protein>
    <submittedName>
        <fullName evidence="2">Small-conductance mechanosensitive channel</fullName>
    </submittedName>
</protein>
<feature type="transmembrane region" description="Helical" evidence="1">
    <location>
        <begin position="22"/>
        <end position="43"/>
    </location>
</feature>
<feature type="transmembrane region" description="Helical" evidence="1">
    <location>
        <begin position="113"/>
        <end position="131"/>
    </location>
</feature>
<dbReference type="EMBL" id="JBEPMO010000007">
    <property type="protein sequence ID" value="MET3731872.1"/>
    <property type="molecule type" value="Genomic_DNA"/>
</dbReference>
<proteinExistence type="predicted"/>
<reference evidence="2 3" key="1">
    <citation type="submission" date="2024-06" db="EMBL/GenBank/DDBJ databases">
        <title>Genomic Encyclopedia of Type Strains, Phase IV (KMG-IV): sequencing the most valuable type-strain genomes for metagenomic binning, comparative biology and taxonomic classification.</title>
        <authorList>
            <person name="Goeker M."/>
        </authorList>
    </citation>
    <scope>NUCLEOTIDE SEQUENCE [LARGE SCALE GENOMIC DNA]</scope>
    <source>
        <strain evidence="2 3">DSM 29388</strain>
    </source>
</reference>
<sequence>MKLPLHLIEDLYADFLQMLPNLLMGFAFVVIAIISYKAIIWIVRKLLKASKIEKLNKIINDNELIQKSNVSIDITNVIVGILKFILVLIILIIGAEFLNLKIVSEQIGKLLEYLPKLLIGLIIFVFGTYLASQAKKLVHSLVKSLDAGGAKAISTIVFYFIFVFVSITALNQIGVDTEIISNNLSYFIGAALIAVTIAVGLGSRDIVYRLILGFYTKKNLAVGMKIEINNKIGVIESIDNICLILKTENEKLMIPIKHVNNSDVRIISE</sequence>
<dbReference type="SUPFAM" id="SSF82861">
    <property type="entry name" value="Mechanosensitive channel protein MscS (YggB), transmembrane region"/>
    <property type="match status" value="1"/>
</dbReference>
<keyword evidence="1" id="KW-0472">Membrane</keyword>
<evidence type="ECO:0000313" key="3">
    <source>
        <dbReference type="Proteomes" id="UP001549146"/>
    </source>
</evidence>
<dbReference type="InterPro" id="IPR008910">
    <property type="entry name" value="MSC_TM_helix"/>
</dbReference>
<dbReference type="InterPro" id="IPR045275">
    <property type="entry name" value="MscS_archaea/bacteria_type"/>
</dbReference>
<keyword evidence="1" id="KW-0812">Transmembrane</keyword>